<dbReference type="GO" id="GO:0016787">
    <property type="term" value="F:hydrolase activity"/>
    <property type="evidence" value="ECO:0007669"/>
    <property type="project" value="UniProtKB-KW"/>
</dbReference>
<keyword evidence="6" id="KW-1185">Reference proteome</keyword>
<dbReference type="AlphaFoldDB" id="A0A4Q1ASW0"/>
<gene>
    <name evidence="5" type="ORF">CP965_10545</name>
</gene>
<dbReference type="PANTHER" id="PTHR34698:SF2">
    <property type="entry name" value="5-OXOPROLINASE SUBUNIT B"/>
    <property type="match status" value="1"/>
</dbReference>
<dbReference type="SMART" id="SM00796">
    <property type="entry name" value="AHS1"/>
    <property type="match status" value="1"/>
</dbReference>
<dbReference type="Pfam" id="PF02682">
    <property type="entry name" value="CT_C_D"/>
    <property type="match status" value="1"/>
</dbReference>
<dbReference type="RefSeq" id="WP_129062074.1">
    <property type="nucleotide sequence ID" value="NZ_NXIE01000004.1"/>
</dbReference>
<protein>
    <submittedName>
        <fullName evidence="5">Allophanate hydrolase</fullName>
    </submittedName>
</protein>
<dbReference type="SUPFAM" id="SSF50891">
    <property type="entry name" value="Cyclophilin-like"/>
    <property type="match status" value="1"/>
</dbReference>
<reference evidence="5 6" key="1">
    <citation type="submission" date="2017-09" db="EMBL/GenBank/DDBJ databases">
        <title>Genomics of the genus Arcobacter.</title>
        <authorList>
            <person name="Perez-Cataluna A."/>
            <person name="Figueras M.J."/>
            <person name="Salas-Masso N."/>
        </authorList>
    </citation>
    <scope>NUCLEOTIDE SEQUENCE [LARGE SCALE GENOMIC DNA]</scope>
    <source>
        <strain evidence="5 6">F156-34</strain>
    </source>
</reference>
<dbReference type="NCBIfam" id="TIGR00370">
    <property type="entry name" value="5-oxoprolinase subunit PxpB"/>
    <property type="match status" value="1"/>
</dbReference>
<keyword evidence="3" id="KW-0067">ATP-binding</keyword>
<proteinExistence type="predicted"/>
<feature type="domain" description="Carboxyltransferase" evidence="4">
    <location>
        <begin position="1"/>
        <end position="202"/>
    </location>
</feature>
<dbReference type="InterPro" id="IPR029000">
    <property type="entry name" value="Cyclophilin-like_dom_sf"/>
</dbReference>
<dbReference type="PANTHER" id="PTHR34698">
    <property type="entry name" value="5-OXOPROLINASE SUBUNIT B"/>
    <property type="match status" value="1"/>
</dbReference>
<dbReference type="InterPro" id="IPR010016">
    <property type="entry name" value="PxpB"/>
</dbReference>
<evidence type="ECO:0000256" key="1">
    <source>
        <dbReference type="ARBA" id="ARBA00022741"/>
    </source>
</evidence>
<dbReference type="OrthoDB" id="9768696at2"/>
<dbReference type="GO" id="GO:0005524">
    <property type="term" value="F:ATP binding"/>
    <property type="evidence" value="ECO:0007669"/>
    <property type="project" value="UniProtKB-KW"/>
</dbReference>
<dbReference type="Gene3D" id="2.40.100.10">
    <property type="entry name" value="Cyclophilin-like"/>
    <property type="match status" value="1"/>
</dbReference>
<evidence type="ECO:0000313" key="6">
    <source>
        <dbReference type="Proteomes" id="UP000289718"/>
    </source>
</evidence>
<comment type="caution">
    <text evidence="5">The sequence shown here is derived from an EMBL/GenBank/DDBJ whole genome shotgun (WGS) entry which is preliminary data.</text>
</comment>
<accession>A0A4Q1ASW0</accession>
<dbReference type="InterPro" id="IPR003833">
    <property type="entry name" value="CT_C_D"/>
</dbReference>
<evidence type="ECO:0000259" key="4">
    <source>
        <dbReference type="SMART" id="SM00796"/>
    </source>
</evidence>
<evidence type="ECO:0000256" key="2">
    <source>
        <dbReference type="ARBA" id="ARBA00022801"/>
    </source>
</evidence>
<dbReference type="SUPFAM" id="SSF160467">
    <property type="entry name" value="PH0987 N-terminal domain-like"/>
    <property type="match status" value="1"/>
</dbReference>
<evidence type="ECO:0000256" key="3">
    <source>
        <dbReference type="ARBA" id="ARBA00022840"/>
    </source>
</evidence>
<name>A0A4Q1ASW0_9BACT</name>
<dbReference type="EMBL" id="NXIE01000004">
    <property type="protein sequence ID" value="RXK12208.1"/>
    <property type="molecule type" value="Genomic_DNA"/>
</dbReference>
<organism evidence="5 6">
    <name type="scientific">Halarcobacter mediterraneus</name>
    <dbReference type="NCBI Taxonomy" id="2023153"/>
    <lineage>
        <taxon>Bacteria</taxon>
        <taxon>Pseudomonadati</taxon>
        <taxon>Campylobacterota</taxon>
        <taxon>Epsilonproteobacteria</taxon>
        <taxon>Campylobacterales</taxon>
        <taxon>Arcobacteraceae</taxon>
        <taxon>Halarcobacter</taxon>
    </lineage>
</organism>
<evidence type="ECO:0000313" key="5">
    <source>
        <dbReference type="EMBL" id="RXK12208.1"/>
    </source>
</evidence>
<dbReference type="Gene3D" id="3.30.1360.40">
    <property type="match status" value="1"/>
</dbReference>
<dbReference type="Proteomes" id="UP000289718">
    <property type="component" value="Unassembled WGS sequence"/>
</dbReference>
<sequence>MDIKIASVDSVIIYFDNKISKEISNKVKATYSYLKQLNNQDFIDIIPSYSSILISYNILRYDFKKIKEYLKKELENINYEEETSSKLIEIDVYYAEEVGLDLKRVATLNNISIDEVIKLHSSKIYDVYTIGFLPGFAYLGIVDEKIATKRLESPRKKTPKGSVSIADTQTAVYPKDSPGGWNIIGKTAFEFFDKNLKELSPIDINTKVKFNPISKEEFLNQGGVI</sequence>
<keyword evidence="1" id="KW-0547">Nucleotide-binding</keyword>
<keyword evidence="2 5" id="KW-0378">Hydrolase</keyword>